<feature type="transmembrane region" description="Helical" evidence="1">
    <location>
        <begin position="190"/>
        <end position="214"/>
    </location>
</feature>
<comment type="caution">
    <text evidence="2">The sequence shown here is derived from an EMBL/GenBank/DDBJ whole genome shotgun (WGS) entry which is preliminary data.</text>
</comment>
<feature type="transmembrane region" description="Helical" evidence="1">
    <location>
        <begin position="250"/>
        <end position="271"/>
    </location>
</feature>
<evidence type="ECO:0008006" key="3">
    <source>
        <dbReference type="Google" id="ProtNLM"/>
    </source>
</evidence>
<keyword evidence="1" id="KW-1133">Transmembrane helix</keyword>
<organism evidence="2">
    <name type="scientific">Caldithrix abyssi</name>
    <dbReference type="NCBI Taxonomy" id="187145"/>
    <lineage>
        <taxon>Bacteria</taxon>
        <taxon>Pseudomonadati</taxon>
        <taxon>Calditrichota</taxon>
        <taxon>Calditrichia</taxon>
        <taxon>Calditrichales</taxon>
        <taxon>Calditrichaceae</taxon>
        <taxon>Caldithrix</taxon>
    </lineage>
</organism>
<sequence length="340" mass="38359">MWLDILNHTLMITGFVFIMMLLIEYVNVQTRGSWQEKLKNNRWGQYLFSAFLGAVPGCLGSFTVVSLYSHRILSIGALTAAMIATSGDEAYVMFSMFPLRAAGLTILLFLIGIVTGYLIDRLFKADRLPQDEDVHELELHTDEYCACFSWQRFFEQLKHLHLPRALLLAMMLFLSIAFTTGLIGEDGWGWVRITLLVSSLFALFVVATVPDHFLEEHLWEHVVKKHLLRIFLWTLAALVIIHWLEHYIDIDAWVADNMWVVLFLAVLIGVIPESGPHLVFVTLFAQGTIPFSILLASSIVQDGHGMLPLLAVSRRSFVLVKLINVIVGLLIGIILLQLGG</sequence>
<dbReference type="Proteomes" id="UP000885779">
    <property type="component" value="Unassembled WGS sequence"/>
</dbReference>
<dbReference type="AlphaFoldDB" id="A0A7V4U447"/>
<evidence type="ECO:0000313" key="2">
    <source>
        <dbReference type="EMBL" id="HGY57343.1"/>
    </source>
</evidence>
<keyword evidence="1" id="KW-0812">Transmembrane</keyword>
<gene>
    <name evidence="2" type="ORF">ENK44_16665</name>
</gene>
<proteinExistence type="predicted"/>
<feature type="transmembrane region" description="Helical" evidence="1">
    <location>
        <begin position="165"/>
        <end position="184"/>
    </location>
</feature>
<reference evidence="2" key="1">
    <citation type="journal article" date="2020" name="mSystems">
        <title>Genome- and Community-Level Interaction Insights into Carbon Utilization and Element Cycling Functions of Hydrothermarchaeota in Hydrothermal Sediment.</title>
        <authorList>
            <person name="Zhou Z."/>
            <person name="Liu Y."/>
            <person name="Xu W."/>
            <person name="Pan J."/>
            <person name="Luo Z.H."/>
            <person name="Li M."/>
        </authorList>
    </citation>
    <scope>NUCLEOTIDE SEQUENCE [LARGE SCALE GENOMIC DNA]</scope>
    <source>
        <strain evidence="2">HyVt-577</strain>
    </source>
</reference>
<feature type="transmembrane region" description="Helical" evidence="1">
    <location>
        <begin position="6"/>
        <end position="26"/>
    </location>
</feature>
<feature type="transmembrane region" description="Helical" evidence="1">
    <location>
        <begin position="319"/>
        <end position="338"/>
    </location>
</feature>
<dbReference type="EMBL" id="DRQG01000153">
    <property type="protein sequence ID" value="HGY57343.1"/>
    <property type="molecule type" value="Genomic_DNA"/>
</dbReference>
<accession>A0A7V4U447</accession>
<dbReference type="InterPro" id="IPR021552">
    <property type="entry name" value="ArsP_2"/>
</dbReference>
<dbReference type="NCBIfam" id="NF037962">
    <property type="entry name" value="arsenic_eff"/>
    <property type="match status" value="1"/>
</dbReference>
<name>A0A7V4U447_CALAY</name>
<keyword evidence="1" id="KW-0472">Membrane</keyword>
<feature type="transmembrane region" description="Helical" evidence="1">
    <location>
        <begin position="101"/>
        <end position="119"/>
    </location>
</feature>
<feature type="transmembrane region" description="Helical" evidence="1">
    <location>
        <begin position="46"/>
        <end position="68"/>
    </location>
</feature>
<dbReference type="Pfam" id="PF11449">
    <property type="entry name" value="ArsP_2"/>
    <property type="match status" value="1"/>
</dbReference>
<feature type="transmembrane region" description="Helical" evidence="1">
    <location>
        <begin position="226"/>
        <end position="244"/>
    </location>
</feature>
<protein>
    <recommendedName>
        <fullName evidence="3">Selenocysteine protein</fullName>
    </recommendedName>
</protein>
<evidence type="ECO:0000256" key="1">
    <source>
        <dbReference type="SAM" id="Phobius"/>
    </source>
</evidence>